<feature type="transmembrane region" description="Helical" evidence="7">
    <location>
        <begin position="150"/>
        <end position="170"/>
    </location>
</feature>
<feature type="transmembrane region" description="Helical" evidence="7">
    <location>
        <begin position="91"/>
        <end position="114"/>
    </location>
</feature>
<keyword evidence="9" id="KW-1185">Reference proteome</keyword>
<gene>
    <name evidence="8" type="primary">nrfD</name>
    <name evidence="8" type="ORF">H9J30_04505</name>
</gene>
<comment type="caution">
    <text evidence="8">The sequence shown here is derived from an EMBL/GenBank/DDBJ whole genome shotgun (WGS) entry which is preliminary data.</text>
</comment>
<dbReference type="PANTHER" id="PTHR34856:SF2">
    <property type="entry name" value="PROTEIN NRFD"/>
    <property type="match status" value="1"/>
</dbReference>
<keyword evidence="4 7" id="KW-0812">Transmembrane</keyword>
<accession>A0ABS9QS60</accession>
<evidence type="ECO:0000256" key="7">
    <source>
        <dbReference type="SAM" id="Phobius"/>
    </source>
</evidence>
<feature type="transmembrane region" description="Helical" evidence="7">
    <location>
        <begin position="20"/>
        <end position="41"/>
    </location>
</feature>
<evidence type="ECO:0000313" key="9">
    <source>
        <dbReference type="Proteomes" id="UP000829384"/>
    </source>
</evidence>
<protein>
    <submittedName>
        <fullName evidence="8">Polysulfide reductase NrfD</fullName>
    </submittedName>
</protein>
<name>A0ABS9QS60_9GAMM</name>
<dbReference type="InterPro" id="IPR052049">
    <property type="entry name" value="Electron_transfer_protein"/>
</dbReference>
<feature type="transmembrane region" description="Helical" evidence="7">
    <location>
        <begin position="221"/>
        <end position="242"/>
    </location>
</feature>
<evidence type="ECO:0000256" key="4">
    <source>
        <dbReference type="ARBA" id="ARBA00022692"/>
    </source>
</evidence>
<sequence>MVIKEIFTPDIAITWLPWAVQYFFMMGLAYASIWVATIHLFSHGKRDERLLKLCAFLMLTAGIVAPIALMADLHQPLRAWHFYAQIRPDSWMWFGALLLPIFSGASALFAWLLLRQYLPTKASAQSESPLDWVSRIAQLIRLGDWDSDKWIKPIALIASLSACSIALYTGMETMAIKARPLWHTYWLPPLMATSALLAACGTLAVLNRLLKGYEQYTQDNLLLWIRASFSLFALCLIGWALFDNGSATEAALLLDTSPSWQLAAIWVLVTLALLALVLALRNLPQTLVILVSLTAVHLAWGFRWIVLIQAQTDPKYGAGTYFYQLPWGPEGLLGIAGTFGLWIALMVLVSELIRHQPHSAREAL</sequence>
<feature type="transmembrane region" description="Helical" evidence="7">
    <location>
        <begin position="262"/>
        <end position="280"/>
    </location>
</feature>
<feature type="transmembrane region" description="Helical" evidence="7">
    <location>
        <begin position="53"/>
        <end position="71"/>
    </location>
</feature>
<evidence type="ECO:0000256" key="5">
    <source>
        <dbReference type="ARBA" id="ARBA00022989"/>
    </source>
</evidence>
<keyword evidence="3" id="KW-1003">Cell membrane</keyword>
<comment type="subcellular location">
    <subcellularLocation>
        <location evidence="1">Cell membrane</location>
        <topology evidence="1">Multi-pass membrane protein</topology>
    </subcellularLocation>
</comment>
<dbReference type="RefSeq" id="WP_240129909.1">
    <property type="nucleotide sequence ID" value="NZ_JACSDI010000001.1"/>
</dbReference>
<dbReference type="Proteomes" id="UP000829384">
    <property type="component" value="Unassembled WGS sequence"/>
</dbReference>
<proteinExistence type="inferred from homology"/>
<evidence type="ECO:0000256" key="3">
    <source>
        <dbReference type="ARBA" id="ARBA00022475"/>
    </source>
</evidence>
<evidence type="ECO:0000256" key="6">
    <source>
        <dbReference type="ARBA" id="ARBA00023136"/>
    </source>
</evidence>
<feature type="transmembrane region" description="Helical" evidence="7">
    <location>
        <begin position="331"/>
        <end position="353"/>
    </location>
</feature>
<evidence type="ECO:0000313" key="8">
    <source>
        <dbReference type="EMBL" id="MCG9963190.1"/>
    </source>
</evidence>
<keyword evidence="5 7" id="KW-1133">Transmembrane helix</keyword>
<feature type="transmembrane region" description="Helical" evidence="7">
    <location>
        <begin position="287"/>
        <end position="311"/>
    </location>
</feature>
<dbReference type="Pfam" id="PF03916">
    <property type="entry name" value="NrfD"/>
    <property type="match status" value="1"/>
</dbReference>
<feature type="transmembrane region" description="Helical" evidence="7">
    <location>
        <begin position="190"/>
        <end position="209"/>
    </location>
</feature>
<reference evidence="8 9" key="1">
    <citation type="submission" date="2020-08" db="EMBL/GenBank/DDBJ databases">
        <title>Whole genome sequence of Shewanella sp strain PS-2.</title>
        <authorList>
            <person name="Das S.K."/>
        </authorList>
    </citation>
    <scope>NUCLEOTIDE SEQUENCE [LARGE SCALE GENOMIC DNA]</scope>
    <source>
        <strain evidence="8 9">PS-2</strain>
    </source>
</reference>
<evidence type="ECO:0000256" key="2">
    <source>
        <dbReference type="ARBA" id="ARBA00008929"/>
    </source>
</evidence>
<dbReference type="InterPro" id="IPR005614">
    <property type="entry name" value="NrfD-like"/>
</dbReference>
<evidence type="ECO:0000256" key="1">
    <source>
        <dbReference type="ARBA" id="ARBA00004651"/>
    </source>
</evidence>
<comment type="similarity">
    <text evidence="2">Belongs to the NrfD family.</text>
</comment>
<organism evidence="8 9">
    <name type="scientific">Shewanella cutis</name>
    <dbReference type="NCBI Taxonomy" id="2766780"/>
    <lineage>
        <taxon>Bacteria</taxon>
        <taxon>Pseudomonadati</taxon>
        <taxon>Pseudomonadota</taxon>
        <taxon>Gammaproteobacteria</taxon>
        <taxon>Alteromonadales</taxon>
        <taxon>Shewanellaceae</taxon>
        <taxon>Shewanella</taxon>
    </lineage>
</organism>
<dbReference type="Gene3D" id="1.20.1630.10">
    <property type="entry name" value="Formate dehydrogenase/DMSO reductase domain"/>
    <property type="match status" value="1"/>
</dbReference>
<dbReference type="PANTHER" id="PTHR34856">
    <property type="entry name" value="PROTEIN NRFD"/>
    <property type="match status" value="1"/>
</dbReference>
<dbReference type="EMBL" id="JACSDI010000001">
    <property type="protein sequence ID" value="MCG9963190.1"/>
    <property type="molecule type" value="Genomic_DNA"/>
</dbReference>
<keyword evidence="6 7" id="KW-0472">Membrane</keyword>